<accession>A0A8H9H8C9</accession>
<evidence type="ECO:0000313" key="9">
    <source>
        <dbReference type="EMBL" id="GGO96761.1"/>
    </source>
</evidence>
<gene>
    <name evidence="9" type="ORF">GCM10011612_07740</name>
</gene>
<evidence type="ECO:0000256" key="2">
    <source>
        <dbReference type="ARBA" id="ARBA00022448"/>
    </source>
</evidence>
<feature type="transmembrane region" description="Helical" evidence="8">
    <location>
        <begin position="311"/>
        <end position="335"/>
    </location>
</feature>
<keyword evidence="3" id="KW-1003">Cell membrane</keyword>
<dbReference type="OrthoDB" id="5395048at2"/>
<organism evidence="9 10">
    <name type="scientific">Actinomyces gaoshouyii</name>
    <dbReference type="NCBI Taxonomy" id="1960083"/>
    <lineage>
        <taxon>Bacteria</taxon>
        <taxon>Bacillati</taxon>
        <taxon>Actinomycetota</taxon>
        <taxon>Actinomycetes</taxon>
        <taxon>Actinomycetales</taxon>
        <taxon>Actinomycetaceae</taxon>
        <taxon>Actinomyces</taxon>
    </lineage>
</organism>
<evidence type="ECO:0000313" key="10">
    <source>
        <dbReference type="Proteomes" id="UP000614239"/>
    </source>
</evidence>
<keyword evidence="10" id="KW-1185">Reference proteome</keyword>
<comment type="subcellular location">
    <subcellularLocation>
        <location evidence="1">Cell membrane</location>
        <topology evidence="1">Multi-pass membrane protein</topology>
    </subcellularLocation>
</comment>
<dbReference type="Proteomes" id="UP000614239">
    <property type="component" value="Unassembled WGS sequence"/>
</dbReference>
<dbReference type="RefSeq" id="WP_080461843.1">
    <property type="nucleotide sequence ID" value="NZ_BMNJ01000002.1"/>
</dbReference>
<keyword evidence="6 8" id="KW-0472">Membrane</keyword>
<feature type="transmembrane region" description="Helical" evidence="8">
    <location>
        <begin position="247"/>
        <end position="266"/>
    </location>
</feature>
<dbReference type="GO" id="GO:0005886">
    <property type="term" value="C:plasma membrane"/>
    <property type="evidence" value="ECO:0007669"/>
    <property type="project" value="UniProtKB-SubCell"/>
</dbReference>
<dbReference type="PANTHER" id="PTHR34229:SF1">
    <property type="entry name" value="METAL TRANSPORT PROTEIN HI_1621-RELATED"/>
    <property type="match status" value="1"/>
</dbReference>
<comment type="caution">
    <text evidence="9">The sequence shown here is derived from an EMBL/GenBank/DDBJ whole genome shotgun (WGS) entry which is preliminary data.</text>
</comment>
<dbReference type="KEGG" id="actp:B6G06_06595"/>
<evidence type="ECO:0000256" key="8">
    <source>
        <dbReference type="SAM" id="Phobius"/>
    </source>
</evidence>
<evidence type="ECO:0000256" key="6">
    <source>
        <dbReference type="ARBA" id="ARBA00023136"/>
    </source>
</evidence>
<reference evidence="9" key="1">
    <citation type="journal article" date="2014" name="Int. J. Syst. Evol. Microbiol.">
        <title>Complete genome sequence of Corynebacterium casei LMG S-19264T (=DSM 44701T), isolated from a smear-ripened cheese.</title>
        <authorList>
            <consortium name="US DOE Joint Genome Institute (JGI-PGF)"/>
            <person name="Walter F."/>
            <person name="Albersmeier A."/>
            <person name="Kalinowski J."/>
            <person name="Ruckert C."/>
        </authorList>
    </citation>
    <scope>NUCLEOTIDE SEQUENCE</scope>
    <source>
        <strain evidence="9">CGMCC 4.7372</strain>
    </source>
</reference>
<evidence type="ECO:0000256" key="4">
    <source>
        <dbReference type="ARBA" id="ARBA00022692"/>
    </source>
</evidence>
<feature type="region of interest" description="Disordered" evidence="7">
    <location>
        <begin position="340"/>
        <end position="368"/>
    </location>
</feature>
<evidence type="ECO:0000256" key="3">
    <source>
        <dbReference type="ARBA" id="ARBA00022475"/>
    </source>
</evidence>
<protein>
    <submittedName>
        <fullName evidence="9">Cobalt transporter CbiM</fullName>
    </submittedName>
</protein>
<dbReference type="Pfam" id="PF01891">
    <property type="entry name" value="CbiM"/>
    <property type="match status" value="1"/>
</dbReference>
<feature type="transmembrane region" description="Helical" evidence="8">
    <location>
        <begin position="103"/>
        <end position="128"/>
    </location>
</feature>
<feature type="transmembrane region" description="Helical" evidence="8">
    <location>
        <begin position="72"/>
        <end position="97"/>
    </location>
</feature>
<dbReference type="GO" id="GO:0000041">
    <property type="term" value="P:transition metal ion transport"/>
    <property type="evidence" value="ECO:0007669"/>
    <property type="project" value="InterPro"/>
</dbReference>
<name>A0A8H9H8C9_9ACTO</name>
<evidence type="ECO:0000256" key="5">
    <source>
        <dbReference type="ARBA" id="ARBA00022989"/>
    </source>
</evidence>
<feature type="transmembrane region" description="Helical" evidence="8">
    <location>
        <begin position="140"/>
        <end position="169"/>
    </location>
</feature>
<evidence type="ECO:0000256" key="1">
    <source>
        <dbReference type="ARBA" id="ARBA00004651"/>
    </source>
</evidence>
<dbReference type="EMBL" id="BMNJ01000002">
    <property type="protein sequence ID" value="GGO96761.1"/>
    <property type="molecule type" value="Genomic_DNA"/>
</dbReference>
<dbReference type="InterPro" id="IPR002751">
    <property type="entry name" value="CbiM/NikMN"/>
</dbReference>
<evidence type="ECO:0000256" key="7">
    <source>
        <dbReference type="SAM" id="MobiDB-lite"/>
    </source>
</evidence>
<dbReference type="AlphaFoldDB" id="A0A8H9H8C9"/>
<proteinExistence type="predicted"/>
<feature type="transmembrane region" description="Helical" evidence="8">
    <location>
        <begin position="189"/>
        <end position="210"/>
    </location>
</feature>
<reference evidence="9" key="2">
    <citation type="submission" date="2020-09" db="EMBL/GenBank/DDBJ databases">
        <authorList>
            <person name="Sun Q."/>
            <person name="Zhou Y."/>
        </authorList>
    </citation>
    <scope>NUCLEOTIDE SEQUENCE</scope>
    <source>
        <strain evidence="9">CGMCC 4.7372</strain>
    </source>
</reference>
<keyword evidence="2" id="KW-0813">Transport</keyword>
<keyword evidence="5 8" id="KW-1133">Transmembrane helix</keyword>
<keyword evidence="4 8" id="KW-0812">Transmembrane</keyword>
<dbReference type="Gene3D" id="1.10.1760.20">
    <property type="match status" value="1"/>
</dbReference>
<feature type="transmembrane region" description="Helical" evidence="8">
    <location>
        <begin position="43"/>
        <end position="60"/>
    </location>
</feature>
<dbReference type="NCBIfam" id="NF008873">
    <property type="entry name" value="PRK11909.1"/>
    <property type="match status" value="1"/>
</dbReference>
<dbReference type="PANTHER" id="PTHR34229">
    <property type="entry name" value="METAL TRANSPORT PROTEIN HI_1621-RELATED"/>
    <property type="match status" value="1"/>
</dbReference>
<sequence>MHIPDGYLSPETCAATLLITVPSLALAARRVGEEIGTRQVPALALFSSSSFLIMMLNLPVPGGTTAHAVGAVIIGVVLGPWAAMIAVAVALLFQALLFDDGGILTWGANVLNMAILMPIVGLAVYRLLSKGSMLNSRRRTLAAALGGYTGMLAAALAVAVELGIQPAFFHSDDGTPLYSPYSLSQTLPAMLVAHLLVAGPAEALLTGALLTRIARTRPSLLLRTHTGLIGGAAADGAARAAKAPRSILALIALAPLGMLAKGTAFAEDAPEDLSPSDLGLNALPSGMTRYAEFWNHALLSGYGADGPHPVLAYWGSAILGTLTIGTLAMVIMRLVRHPAGRAPHSSPPHRPTGPNTAIVASGPPASDS</sequence>